<dbReference type="CDD" id="cd00303">
    <property type="entry name" value="retropepsin_like"/>
    <property type="match status" value="1"/>
</dbReference>
<evidence type="ECO:0000313" key="2">
    <source>
        <dbReference type="Proteomes" id="UP001628179"/>
    </source>
</evidence>
<proteinExistence type="predicted"/>
<gene>
    <name evidence="1" type="ORF">MFIFM68171_11206</name>
</gene>
<name>A0ABQ0GTC1_9PEZI</name>
<dbReference type="GeneID" id="98181948"/>
<comment type="caution">
    <text evidence="1">The sequence shown here is derived from an EMBL/GenBank/DDBJ whole genome shotgun (WGS) entry which is preliminary data.</text>
</comment>
<evidence type="ECO:0000313" key="1">
    <source>
        <dbReference type="EMBL" id="GAB1320996.1"/>
    </source>
</evidence>
<keyword evidence="2" id="KW-1185">Reference proteome</keyword>
<organism evidence="1 2">
    <name type="scientific">Madurella fahalii</name>
    <dbReference type="NCBI Taxonomy" id="1157608"/>
    <lineage>
        <taxon>Eukaryota</taxon>
        <taxon>Fungi</taxon>
        <taxon>Dikarya</taxon>
        <taxon>Ascomycota</taxon>
        <taxon>Pezizomycotina</taxon>
        <taxon>Sordariomycetes</taxon>
        <taxon>Sordariomycetidae</taxon>
        <taxon>Sordariales</taxon>
        <taxon>Sordariales incertae sedis</taxon>
        <taxon>Madurella</taxon>
    </lineage>
</organism>
<sequence length="202" mass="22502">MVMPACHALGDLLLGRPFLNAAKTLTALNHRVETAVLNTINTVRISVCYIDSNTVKTPHVSGYLHGEQATALPDIGSHVMLMLEAYARKRGFQIDKDPEKEVQLEFPDRSTAFTDGVVEDVRWAFGAGKKKEVVTRFYVLRNLPVDVILSNECVMEHDVFSRYGEDVADLDEEQTEQGGEQGAKEASCWPLFVSYSYYQGAV</sequence>
<dbReference type="RefSeq" id="XP_070922726.1">
    <property type="nucleotide sequence ID" value="XM_071066625.1"/>
</dbReference>
<dbReference type="EMBL" id="BAAFSV010000006">
    <property type="protein sequence ID" value="GAB1320996.1"/>
    <property type="molecule type" value="Genomic_DNA"/>
</dbReference>
<dbReference type="InterPro" id="IPR021109">
    <property type="entry name" value="Peptidase_aspartic_dom_sf"/>
</dbReference>
<accession>A0ABQ0GTC1</accession>
<dbReference type="Gene3D" id="2.40.70.10">
    <property type="entry name" value="Acid Proteases"/>
    <property type="match status" value="1"/>
</dbReference>
<reference evidence="1 2" key="1">
    <citation type="submission" date="2024-09" db="EMBL/GenBank/DDBJ databases">
        <title>Itraconazole resistance in Madurella fahalii resulting from another homologue of gene encoding cytochrome P450 14-alpha sterol demethylase (CYP51).</title>
        <authorList>
            <person name="Yoshioka I."/>
            <person name="Fahal A.H."/>
            <person name="Kaneko S."/>
            <person name="Yaguchi T."/>
        </authorList>
    </citation>
    <scope>NUCLEOTIDE SEQUENCE [LARGE SCALE GENOMIC DNA]</scope>
    <source>
        <strain evidence="1 2">IFM 68171</strain>
    </source>
</reference>
<dbReference type="Proteomes" id="UP001628179">
    <property type="component" value="Unassembled WGS sequence"/>
</dbReference>
<protein>
    <submittedName>
        <fullName evidence="1">Uncharacterized protein</fullName>
    </submittedName>
</protein>